<dbReference type="AlphaFoldDB" id="A0A5J5AGZ8"/>
<keyword evidence="2" id="KW-1185">Reference proteome</keyword>
<sequence length="99" mass="10607">MSRLGGTGAVAQLVSNGSLSSIEGESMEGRTNEQAWEKWTTDGTEQKVAKLMEEDVGAAMQLLQSKAFCIMPISLASVIFHSHQPDAPIIIKPESNTTS</sequence>
<dbReference type="OrthoDB" id="759159at2759"/>
<reference evidence="1 2" key="1">
    <citation type="submission" date="2019-09" db="EMBL/GenBank/DDBJ databases">
        <title>A chromosome-level genome assembly of the Chinese tupelo Nyssa sinensis.</title>
        <authorList>
            <person name="Yang X."/>
            <person name="Kang M."/>
            <person name="Yang Y."/>
            <person name="Xiong H."/>
            <person name="Wang M."/>
            <person name="Zhang Z."/>
            <person name="Wang Z."/>
            <person name="Wu H."/>
            <person name="Ma T."/>
            <person name="Liu J."/>
            <person name="Xi Z."/>
        </authorList>
    </citation>
    <scope>NUCLEOTIDE SEQUENCE [LARGE SCALE GENOMIC DNA]</scope>
    <source>
        <strain evidence="1">J267</strain>
        <tissue evidence="1">Leaf</tissue>
    </source>
</reference>
<gene>
    <name evidence="1" type="ORF">F0562_033697</name>
</gene>
<evidence type="ECO:0000313" key="1">
    <source>
        <dbReference type="EMBL" id="KAA8529504.1"/>
    </source>
</evidence>
<accession>A0A5J5AGZ8</accession>
<evidence type="ECO:0000313" key="2">
    <source>
        <dbReference type="Proteomes" id="UP000325577"/>
    </source>
</evidence>
<dbReference type="Proteomes" id="UP000325577">
    <property type="component" value="Linkage Group LG20"/>
</dbReference>
<dbReference type="EMBL" id="CM018044">
    <property type="protein sequence ID" value="KAA8529504.1"/>
    <property type="molecule type" value="Genomic_DNA"/>
</dbReference>
<protein>
    <submittedName>
        <fullName evidence="1">Uncharacterized protein</fullName>
    </submittedName>
</protein>
<proteinExistence type="predicted"/>
<organism evidence="1 2">
    <name type="scientific">Nyssa sinensis</name>
    <dbReference type="NCBI Taxonomy" id="561372"/>
    <lineage>
        <taxon>Eukaryota</taxon>
        <taxon>Viridiplantae</taxon>
        <taxon>Streptophyta</taxon>
        <taxon>Embryophyta</taxon>
        <taxon>Tracheophyta</taxon>
        <taxon>Spermatophyta</taxon>
        <taxon>Magnoliopsida</taxon>
        <taxon>eudicotyledons</taxon>
        <taxon>Gunneridae</taxon>
        <taxon>Pentapetalae</taxon>
        <taxon>asterids</taxon>
        <taxon>Cornales</taxon>
        <taxon>Nyssaceae</taxon>
        <taxon>Nyssa</taxon>
    </lineage>
</organism>
<name>A0A5J5AGZ8_9ASTE</name>